<dbReference type="Gene3D" id="1.25.10.10">
    <property type="entry name" value="Leucine-rich Repeat Variant"/>
    <property type="match status" value="1"/>
</dbReference>
<evidence type="ECO:0000256" key="2">
    <source>
        <dbReference type="ARBA" id="ARBA00004496"/>
    </source>
</evidence>
<dbReference type="InterPro" id="IPR041389">
    <property type="entry name" value="Importin_rep_6"/>
</dbReference>
<evidence type="ECO:0000256" key="1">
    <source>
        <dbReference type="ARBA" id="ARBA00004123"/>
    </source>
</evidence>
<evidence type="ECO:0000259" key="9">
    <source>
        <dbReference type="SMART" id="SM01349"/>
    </source>
</evidence>
<dbReference type="SUPFAM" id="SSF48371">
    <property type="entry name" value="ARM repeat"/>
    <property type="match status" value="2"/>
</dbReference>
<evidence type="ECO:0000256" key="8">
    <source>
        <dbReference type="PROSITE-ProRule" id="PRU00103"/>
    </source>
</evidence>
<dbReference type="GO" id="GO:0005634">
    <property type="term" value="C:nucleus"/>
    <property type="evidence" value="ECO:0007669"/>
    <property type="project" value="UniProtKB-SubCell"/>
</dbReference>
<organism evidence="10">
    <name type="scientific">Micromonas pusilla</name>
    <name type="common">Picoplanktonic green alga</name>
    <name type="synonym">Chromulina pusilla</name>
    <dbReference type="NCBI Taxonomy" id="38833"/>
    <lineage>
        <taxon>Eukaryota</taxon>
        <taxon>Viridiplantae</taxon>
        <taxon>Chlorophyta</taxon>
        <taxon>Mamiellophyceae</taxon>
        <taxon>Mamiellales</taxon>
        <taxon>Mamiellaceae</taxon>
        <taxon>Micromonas</taxon>
    </lineage>
</organism>
<feature type="domain" description="TOG" evidence="9">
    <location>
        <begin position="351"/>
        <end position="595"/>
    </location>
</feature>
<comment type="subcellular location">
    <subcellularLocation>
        <location evidence="2">Cytoplasm</location>
    </subcellularLocation>
    <subcellularLocation>
        <location evidence="1">Nucleus</location>
    </subcellularLocation>
</comment>
<feature type="repeat" description="HEAT" evidence="8">
    <location>
        <begin position="411"/>
        <end position="449"/>
    </location>
</feature>
<sequence length="1118" mass="121201">MADVQAVLDVNSLAAFEQLLGGLTSVDNATRTKCEEIFNQCKAQPDVLCLQLVRALRTSAAIEHREMSSILLRRVLTKDEVSLWANLQPQTQDGIKGELLKSMQEETQKTIARKVCDTVGELAAGIYDDGKWPELLPFLFTCVTQGQETLKESALNVFAQLAEYLGESLVPHLDTLHGILAQCLQNTDINVRLASLRACCCFVEALENATDRAKFQDLLPAMLQTLGGALQGNDESSAQEALGMFVDLAGSDPRFVRKHLSHIVDAMMTIAEHDDLEDGTRHLATEFLVTLCEARDRAPGMMRKLPNFVPRLFNCLTSFLLDVEDDASWHAAEKEEDGDAGEGERYDMGQECLDRVAIALGANSVLPCAAATIPALIQDQDWRKRHAALVALAQIAEGCVKGMLKDVAGAVSPCLHAVASDPHARVRWAAVNGIGQLCTDLGPKLQEKDHARILPALLGAMEDPSHRVQAHAAAAMVNFSEECPPEHMAPFLDQLMNKLLAMLQGGHKMVQEAALTALASIADNAQTAFAKYYGTVLPFLKQILVAAAGKEHRMLRAKAVECISLVGMAVGKERFAADAKEVMDMLHQLQQGGFEDDDATTSYMQQAWTRLCKCLGQDFIPYLQVVMPPLLKSAQVKPDVQVTDVEDGADDDEDEDVEVITVADKRIAIRTTVLEEKATACNMLCCYVDELKEGFLPYLQPVAETMVPLLDFYFHEDVRKAAVASLPDILRAGKCAMEKSVVNPATGAVVDAAYVKSLVAFVVPPLIAALAKEPEVEIQASMLESMSDCAGVAEELIAEHIGAMIEQFQKTLTGSLERRAERNKRANTEDFDGEEMEALKDEQAAEDEVFDQFAECVGSLLRSLGARVLPALEPLLATYVAPMLSPERSPGERRIAICVFDDVMEHASDASGASLKYLDGFIGPCLAGCGDKDADVRQASVYGVGVMAAALGANFTPHVPSALAAMAAVIQAPNARDEDNISATENAISSLGKILEWQRVAVPSPEAVAPQWLAMLPLTEDTVEARVVHQQLVRMLEKNDPHLLGASHEHLGKALNVFATAMPTASLSDKLSLCTEETKARMKNLIAQMQGGLPAETMQKAFAELDAEKQAALQAAMA</sequence>
<dbReference type="EMBL" id="HBDY01006498">
    <property type="protein sequence ID" value="CAD8235743.1"/>
    <property type="molecule type" value="Transcribed_RNA"/>
</dbReference>
<dbReference type="InterPro" id="IPR057672">
    <property type="entry name" value="TPR_IPO4/5"/>
</dbReference>
<evidence type="ECO:0000256" key="3">
    <source>
        <dbReference type="ARBA" id="ARBA00022448"/>
    </source>
</evidence>
<gene>
    <name evidence="10" type="ORF">MPUS1402_LOCUS4852</name>
</gene>
<keyword evidence="7" id="KW-0539">Nucleus</keyword>
<dbReference type="PROSITE" id="PS50077">
    <property type="entry name" value="HEAT_REPEAT"/>
    <property type="match status" value="1"/>
</dbReference>
<dbReference type="Pfam" id="PF25780">
    <property type="entry name" value="TPR_IPO5"/>
    <property type="match status" value="1"/>
</dbReference>
<name>A0A7R9THI0_MICPS</name>
<dbReference type="GO" id="GO:0006606">
    <property type="term" value="P:protein import into nucleus"/>
    <property type="evidence" value="ECO:0007669"/>
    <property type="project" value="InterPro"/>
</dbReference>
<dbReference type="InterPro" id="IPR011989">
    <property type="entry name" value="ARM-like"/>
</dbReference>
<dbReference type="AlphaFoldDB" id="A0A7R9THI0"/>
<dbReference type="InterPro" id="IPR041653">
    <property type="entry name" value="Importin_rep_4"/>
</dbReference>
<evidence type="ECO:0000256" key="6">
    <source>
        <dbReference type="ARBA" id="ARBA00022927"/>
    </source>
</evidence>
<accession>A0A7R9THI0</accession>
<reference evidence="10" key="1">
    <citation type="submission" date="2021-01" db="EMBL/GenBank/DDBJ databases">
        <authorList>
            <person name="Corre E."/>
            <person name="Pelletier E."/>
            <person name="Niang G."/>
            <person name="Scheremetjew M."/>
            <person name="Finn R."/>
            <person name="Kale V."/>
            <person name="Holt S."/>
            <person name="Cochrane G."/>
            <person name="Meng A."/>
            <person name="Brown T."/>
            <person name="Cohen L."/>
        </authorList>
    </citation>
    <scope>NUCLEOTIDE SEQUENCE</scope>
    <source>
        <strain evidence="10">RCC1614</strain>
    </source>
</reference>
<keyword evidence="5" id="KW-0677">Repeat</keyword>
<dbReference type="PANTHER" id="PTHR10527">
    <property type="entry name" value="IMPORTIN BETA"/>
    <property type="match status" value="1"/>
</dbReference>
<keyword evidence="3" id="KW-0813">Transport</keyword>
<dbReference type="InterPro" id="IPR021133">
    <property type="entry name" value="HEAT_type_2"/>
</dbReference>
<dbReference type="InterPro" id="IPR040122">
    <property type="entry name" value="Importin_beta"/>
</dbReference>
<evidence type="ECO:0000256" key="4">
    <source>
        <dbReference type="ARBA" id="ARBA00022490"/>
    </source>
</evidence>
<keyword evidence="6" id="KW-0653">Protein transport</keyword>
<dbReference type="SMART" id="SM01349">
    <property type="entry name" value="TOG"/>
    <property type="match status" value="1"/>
</dbReference>
<keyword evidence="4" id="KW-0963">Cytoplasm</keyword>
<dbReference type="InterPro" id="IPR034085">
    <property type="entry name" value="TOG"/>
</dbReference>
<dbReference type="Pfam" id="PF18829">
    <property type="entry name" value="Importin_rep_6"/>
    <property type="match status" value="1"/>
</dbReference>
<dbReference type="InterPro" id="IPR016024">
    <property type="entry name" value="ARM-type_fold"/>
</dbReference>
<evidence type="ECO:0000256" key="7">
    <source>
        <dbReference type="ARBA" id="ARBA00023242"/>
    </source>
</evidence>
<proteinExistence type="predicted"/>
<dbReference type="InterPro" id="IPR058584">
    <property type="entry name" value="IMB1_TNPO1-like_TPR"/>
</dbReference>
<protein>
    <recommendedName>
        <fullName evidence="9">TOG domain-containing protein</fullName>
    </recommendedName>
</protein>
<dbReference type="Pfam" id="PF18808">
    <property type="entry name" value="Importin_rep_4"/>
    <property type="match status" value="1"/>
</dbReference>
<dbReference type="GO" id="GO:0005737">
    <property type="term" value="C:cytoplasm"/>
    <property type="evidence" value="ECO:0007669"/>
    <property type="project" value="UniProtKB-SubCell"/>
</dbReference>
<evidence type="ECO:0000256" key="5">
    <source>
        <dbReference type="ARBA" id="ARBA00022737"/>
    </source>
</evidence>
<evidence type="ECO:0000313" key="10">
    <source>
        <dbReference type="EMBL" id="CAD8235743.1"/>
    </source>
</evidence>
<dbReference type="Pfam" id="PF25574">
    <property type="entry name" value="TPR_IMB1"/>
    <property type="match status" value="1"/>
</dbReference>